<dbReference type="Pfam" id="PF03478">
    <property type="entry name" value="Beta-prop_KIB1-4"/>
    <property type="match status" value="1"/>
</dbReference>
<comment type="caution">
    <text evidence="2">The sequence shown here is derived from an EMBL/GenBank/DDBJ whole genome shotgun (WGS) entry which is preliminary data.</text>
</comment>
<evidence type="ECO:0000313" key="2">
    <source>
        <dbReference type="EMBL" id="MCH81969.1"/>
    </source>
</evidence>
<dbReference type="AlphaFoldDB" id="A0A392M3X0"/>
<keyword evidence="3" id="KW-1185">Reference proteome</keyword>
<gene>
    <name evidence="2" type="ORF">A2U01_0002764</name>
</gene>
<dbReference type="PANTHER" id="PTHR47123">
    <property type="entry name" value="F-BOX PROTEIN SKIP23"/>
    <property type="match status" value="1"/>
</dbReference>
<proteinExistence type="predicted"/>
<feature type="domain" description="KIB1-4 beta-propeller" evidence="1">
    <location>
        <begin position="28"/>
        <end position="160"/>
    </location>
</feature>
<dbReference type="EMBL" id="LXQA010003031">
    <property type="protein sequence ID" value="MCH81969.1"/>
    <property type="molecule type" value="Genomic_DNA"/>
</dbReference>
<reference evidence="2 3" key="1">
    <citation type="journal article" date="2018" name="Front. Plant Sci.">
        <title>Red Clover (Trifolium pratense) and Zigzag Clover (T. medium) - A Picture of Genomic Similarities and Differences.</title>
        <authorList>
            <person name="Dluhosova J."/>
            <person name="Istvanek J."/>
            <person name="Nedelnik J."/>
            <person name="Repkova J."/>
        </authorList>
    </citation>
    <scope>NUCLEOTIDE SEQUENCE [LARGE SCALE GENOMIC DNA]</scope>
    <source>
        <strain evidence="3">cv. 10/8</strain>
        <tissue evidence="2">Leaf</tissue>
    </source>
</reference>
<dbReference type="InterPro" id="IPR005174">
    <property type="entry name" value="KIB1-4_b-propeller"/>
</dbReference>
<dbReference type="Proteomes" id="UP000265520">
    <property type="component" value="Unassembled WGS sequence"/>
</dbReference>
<evidence type="ECO:0000259" key="1">
    <source>
        <dbReference type="Pfam" id="PF03478"/>
    </source>
</evidence>
<dbReference type="PANTHER" id="PTHR47123:SF15">
    <property type="entry name" value="F-BOX PROTEIN SKIP23"/>
    <property type="match status" value="1"/>
</dbReference>
<dbReference type="InterPro" id="IPR051304">
    <property type="entry name" value="SCF_F-box_domain"/>
</dbReference>
<feature type="non-terminal residue" evidence="2">
    <location>
        <position position="1"/>
    </location>
</feature>
<name>A0A392M3X0_9FABA</name>
<accession>A0A392M3X0</accession>
<organism evidence="2 3">
    <name type="scientific">Trifolium medium</name>
    <dbReference type="NCBI Taxonomy" id="97028"/>
    <lineage>
        <taxon>Eukaryota</taxon>
        <taxon>Viridiplantae</taxon>
        <taxon>Streptophyta</taxon>
        <taxon>Embryophyta</taxon>
        <taxon>Tracheophyta</taxon>
        <taxon>Spermatophyta</taxon>
        <taxon>Magnoliopsida</taxon>
        <taxon>eudicotyledons</taxon>
        <taxon>Gunneridae</taxon>
        <taxon>Pentapetalae</taxon>
        <taxon>rosids</taxon>
        <taxon>fabids</taxon>
        <taxon>Fabales</taxon>
        <taxon>Fabaceae</taxon>
        <taxon>Papilionoideae</taxon>
        <taxon>50 kb inversion clade</taxon>
        <taxon>NPAAA clade</taxon>
        <taxon>Hologalegina</taxon>
        <taxon>IRL clade</taxon>
        <taxon>Trifolieae</taxon>
        <taxon>Trifolium</taxon>
    </lineage>
</organism>
<sequence length="228" mass="25859">VVAATCEVGQPLAVLTYDVSDIMLKIFQCDGDSWTSIPTMPTRSSSWGDICIFKGRPCVADKDGRTLMIGENFSVLLLANPVFGGGTEKFLVKSECDLLLVDGHEIYTKDLRFDVFRLDEKEKKWVKLTTLGDRVLFVQQAGSFSALASDLHVAKGNCIIYRRSYFFNSLNNIQSRMLIFHLDQGQGSQRLSNYREYIKLFWPPPKWILGLHNQGMFSCIRLDKLCNL</sequence>
<protein>
    <submittedName>
        <fullName evidence="2">F-box protein</fullName>
    </submittedName>
</protein>
<evidence type="ECO:0000313" key="3">
    <source>
        <dbReference type="Proteomes" id="UP000265520"/>
    </source>
</evidence>